<dbReference type="GO" id="GO:0016787">
    <property type="term" value="F:hydrolase activity"/>
    <property type="evidence" value="ECO:0007669"/>
    <property type="project" value="UniProtKB-KW"/>
</dbReference>
<sequence>IRDELFLGVRVAVGSGVVDIPEPTKQTNRTISQSLGYRQRLLAMNYGICPIRARSSVVGSAIKKSHIWPRM</sequence>
<dbReference type="AlphaFoldDB" id="A0A9P7R9R5"/>
<keyword evidence="1" id="KW-0378">Hydrolase</keyword>
<evidence type="ECO:0000313" key="2">
    <source>
        <dbReference type="Proteomes" id="UP000699042"/>
    </source>
</evidence>
<organism evidence="1 2">
    <name type="scientific">Colletotrichum scovillei</name>
    <dbReference type="NCBI Taxonomy" id="1209932"/>
    <lineage>
        <taxon>Eukaryota</taxon>
        <taxon>Fungi</taxon>
        <taxon>Dikarya</taxon>
        <taxon>Ascomycota</taxon>
        <taxon>Pezizomycotina</taxon>
        <taxon>Sordariomycetes</taxon>
        <taxon>Hypocreomycetidae</taxon>
        <taxon>Glomerellales</taxon>
        <taxon>Glomerellaceae</taxon>
        <taxon>Colletotrichum</taxon>
        <taxon>Colletotrichum acutatum species complex</taxon>
    </lineage>
</organism>
<gene>
    <name evidence="1" type="ORF">JMJ77_000137</name>
</gene>
<name>A0A9P7R9R5_9PEZI</name>
<feature type="non-terminal residue" evidence="1">
    <location>
        <position position="71"/>
    </location>
</feature>
<reference evidence="1" key="1">
    <citation type="submission" date="2021-05" db="EMBL/GenBank/DDBJ databases">
        <title>Comparative genomics of three Colletotrichum scovillei strains and genetic complementation revealed genes involved fungal growth and virulence on chili pepper.</title>
        <authorList>
            <person name="Hsieh D.-K."/>
            <person name="Chuang S.-C."/>
            <person name="Chen C.-Y."/>
            <person name="Chao Y.-T."/>
            <person name="Lu M.-Y.J."/>
            <person name="Lee M.-H."/>
            <person name="Shih M.-C."/>
        </authorList>
    </citation>
    <scope>NUCLEOTIDE SEQUENCE</scope>
    <source>
        <strain evidence="1">Coll-153</strain>
    </source>
</reference>
<feature type="non-terminal residue" evidence="1">
    <location>
        <position position="1"/>
    </location>
</feature>
<proteinExistence type="predicted"/>
<evidence type="ECO:0000313" key="1">
    <source>
        <dbReference type="EMBL" id="KAG7053045.1"/>
    </source>
</evidence>
<comment type="caution">
    <text evidence="1">The sequence shown here is derived from an EMBL/GenBank/DDBJ whole genome shotgun (WGS) entry which is preliminary data.</text>
</comment>
<protein>
    <submittedName>
        <fullName evidence="1">Epoxide hydrolase</fullName>
    </submittedName>
</protein>
<dbReference type="Proteomes" id="UP000699042">
    <property type="component" value="Unassembled WGS sequence"/>
</dbReference>
<accession>A0A9P7R9R5</accession>
<keyword evidence="2" id="KW-1185">Reference proteome</keyword>
<dbReference type="EMBL" id="JAESDN010000003">
    <property type="protein sequence ID" value="KAG7053045.1"/>
    <property type="molecule type" value="Genomic_DNA"/>
</dbReference>